<proteinExistence type="inferred from homology"/>
<dbReference type="InterPro" id="IPR005814">
    <property type="entry name" value="Aminotrans_3"/>
</dbReference>
<evidence type="ECO:0000256" key="10">
    <source>
        <dbReference type="ARBA" id="ARBA00013126"/>
    </source>
</evidence>
<dbReference type="FunFam" id="3.40.640.10:FF:000013">
    <property type="entry name" value="4-aminobutyrate aminotransferase"/>
    <property type="match status" value="1"/>
</dbReference>
<dbReference type="EC" id="2.6.1.22" evidence="8"/>
<evidence type="ECO:0000256" key="9">
    <source>
        <dbReference type="ARBA" id="ARBA00012912"/>
    </source>
</evidence>
<dbReference type="InterPro" id="IPR011829">
    <property type="entry name" value="TTC_DH"/>
</dbReference>
<dbReference type="InterPro" id="IPR015421">
    <property type="entry name" value="PyrdxlP-dep_Trfase_major"/>
</dbReference>
<evidence type="ECO:0000256" key="18">
    <source>
        <dbReference type="ARBA" id="ARBA00029760"/>
    </source>
</evidence>
<comment type="catalytic activity">
    <reaction evidence="23">
        <text>(R)-malate + NAD(+) = pyruvate + CO2 + NADH</text>
        <dbReference type="Rhea" id="RHEA:18365"/>
        <dbReference type="ChEBI" id="CHEBI:15361"/>
        <dbReference type="ChEBI" id="CHEBI:15588"/>
        <dbReference type="ChEBI" id="CHEBI:16526"/>
        <dbReference type="ChEBI" id="CHEBI:57540"/>
        <dbReference type="ChEBI" id="CHEBI:57945"/>
        <dbReference type="EC" id="1.1.1.83"/>
    </reaction>
</comment>
<keyword evidence="27" id="KW-1185">Reference proteome</keyword>
<comment type="catalytic activity">
    <reaction evidence="1">
        <text>(S)-3-amino-2-methylpropanoate + 2-oxoglutarate = 2-methyl-3-oxopropanoate + L-glutamate</text>
        <dbReference type="Rhea" id="RHEA:13993"/>
        <dbReference type="ChEBI" id="CHEBI:16810"/>
        <dbReference type="ChEBI" id="CHEBI:29985"/>
        <dbReference type="ChEBI" id="CHEBI:57700"/>
        <dbReference type="ChEBI" id="CHEBI:58655"/>
        <dbReference type="EC" id="2.6.1.22"/>
    </reaction>
</comment>
<organism evidence="26 27">
    <name type="scientific">Lacicoccus alkaliphilus DSM 16010</name>
    <dbReference type="NCBI Taxonomy" id="1123231"/>
    <lineage>
        <taxon>Bacteria</taxon>
        <taxon>Bacillati</taxon>
        <taxon>Bacillota</taxon>
        <taxon>Bacilli</taxon>
        <taxon>Bacillales</taxon>
        <taxon>Salinicoccaceae</taxon>
        <taxon>Lacicoccus</taxon>
    </lineage>
</organism>
<dbReference type="InterPro" id="IPR024084">
    <property type="entry name" value="IsoPropMal-DH-like_dom"/>
</dbReference>
<evidence type="ECO:0000256" key="5">
    <source>
        <dbReference type="ARBA" id="ARBA00005176"/>
    </source>
</evidence>
<dbReference type="SUPFAM" id="SSF53659">
    <property type="entry name" value="Isocitrate/Isopropylmalate dehydrogenase-like"/>
    <property type="match status" value="1"/>
</dbReference>
<dbReference type="Gene3D" id="3.40.718.10">
    <property type="entry name" value="Isopropylmalate Dehydrogenase"/>
    <property type="match status" value="1"/>
</dbReference>
<dbReference type="PROSITE" id="PS00600">
    <property type="entry name" value="AA_TRANSFER_CLASS_3"/>
    <property type="match status" value="1"/>
</dbReference>
<comment type="catalytic activity">
    <reaction evidence="22">
        <text>4-aminobutanoate + 2-oxoglutarate = succinate semialdehyde + L-glutamate</text>
        <dbReference type="Rhea" id="RHEA:23352"/>
        <dbReference type="ChEBI" id="CHEBI:16810"/>
        <dbReference type="ChEBI" id="CHEBI:29985"/>
        <dbReference type="ChEBI" id="CHEBI:57706"/>
        <dbReference type="ChEBI" id="CHEBI:59888"/>
        <dbReference type="EC" id="2.6.1.19"/>
    </reaction>
</comment>
<evidence type="ECO:0000256" key="2">
    <source>
        <dbReference type="ARBA" id="ARBA00001933"/>
    </source>
</evidence>
<comment type="similarity">
    <text evidence="7">Belongs to the class-III pyridoxal-phosphate-dependent aminotransferase family.</text>
</comment>
<evidence type="ECO:0000256" key="11">
    <source>
        <dbReference type="ARBA" id="ARBA00022576"/>
    </source>
</evidence>
<dbReference type="EC" id="1.1.1.83" evidence="10"/>
<evidence type="ECO:0000256" key="17">
    <source>
        <dbReference type="ARBA" id="ARBA00023211"/>
    </source>
</evidence>
<comment type="cofactor">
    <cofactor evidence="3">
        <name>Mn(2+)</name>
        <dbReference type="ChEBI" id="CHEBI:29035"/>
    </cofactor>
</comment>
<evidence type="ECO:0000256" key="20">
    <source>
        <dbReference type="ARBA" id="ARBA00030857"/>
    </source>
</evidence>
<keyword evidence="14" id="KW-0663">Pyridoxal phosphate</keyword>
<dbReference type="NCBIfam" id="TIGR00700">
    <property type="entry name" value="GABAtrnsam"/>
    <property type="match status" value="1"/>
</dbReference>
<name>A0A1M7JTM1_9BACL</name>
<dbReference type="GO" id="GO:0030170">
    <property type="term" value="F:pyridoxal phosphate binding"/>
    <property type="evidence" value="ECO:0007669"/>
    <property type="project" value="InterPro"/>
</dbReference>
<dbReference type="GO" id="GO:0009448">
    <property type="term" value="P:gamma-aminobutyric acid metabolic process"/>
    <property type="evidence" value="ECO:0007669"/>
    <property type="project" value="InterPro"/>
</dbReference>
<keyword evidence="15" id="KW-0560">Oxidoreductase</keyword>
<evidence type="ECO:0000256" key="24">
    <source>
        <dbReference type="ARBA" id="ARBA00050054"/>
    </source>
</evidence>
<reference evidence="26 27" key="1">
    <citation type="submission" date="2016-11" db="EMBL/GenBank/DDBJ databases">
        <authorList>
            <person name="Jaros S."/>
            <person name="Januszkiewicz K."/>
            <person name="Wedrychowicz H."/>
        </authorList>
    </citation>
    <scope>NUCLEOTIDE SEQUENCE [LARGE SCALE GENOMIC DNA]</scope>
    <source>
        <strain evidence="26 27">DSM 16010</strain>
    </source>
</reference>
<dbReference type="Gene3D" id="3.90.1150.10">
    <property type="entry name" value="Aspartate Aminotransferase, domain 1"/>
    <property type="match status" value="1"/>
</dbReference>
<dbReference type="InterPro" id="IPR050501">
    <property type="entry name" value="ICDH/IPMDH"/>
</dbReference>
<feature type="domain" description="Isopropylmalate dehydrogenase-like" evidence="25">
    <location>
        <begin position="5"/>
        <end position="348"/>
    </location>
</feature>
<keyword evidence="12 26" id="KW-0808">Transferase</keyword>
<dbReference type="SMART" id="SM01329">
    <property type="entry name" value="Iso_dh"/>
    <property type="match status" value="1"/>
</dbReference>
<evidence type="ECO:0000256" key="12">
    <source>
        <dbReference type="ARBA" id="ARBA00022679"/>
    </source>
</evidence>
<evidence type="ECO:0000256" key="4">
    <source>
        <dbReference type="ARBA" id="ARBA00001946"/>
    </source>
</evidence>
<dbReference type="InterPro" id="IPR015422">
    <property type="entry name" value="PyrdxlP-dep_Trfase_small"/>
</dbReference>
<dbReference type="CDD" id="cd00610">
    <property type="entry name" value="OAT_like"/>
    <property type="match status" value="1"/>
</dbReference>
<dbReference type="InterPro" id="IPR004632">
    <property type="entry name" value="4NH2But_aminotransferase_bac"/>
</dbReference>
<evidence type="ECO:0000313" key="27">
    <source>
        <dbReference type="Proteomes" id="UP000184206"/>
    </source>
</evidence>
<comment type="cofactor">
    <cofactor evidence="4">
        <name>Mg(2+)</name>
        <dbReference type="ChEBI" id="CHEBI:18420"/>
    </cofactor>
</comment>
<dbReference type="EC" id="2.6.1.19" evidence="9"/>
<dbReference type="GO" id="GO:0000287">
    <property type="term" value="F:magnesium ion binding"/>
    <property type="evidence" value="ECO:0007669"/>
    <property type="project" value="InterPro"/>
</dbReference>
<evidence type="ECO:0000256" key="23">
    <source>
        <dbReference type="ARBA" id="ARBA00049301"/>
    </source>
</evidence>
<dbReference type="OrthoDB" id="9807885at2"/>
<dbReference type="NCBIfam" id="TIGR02089">
    <property type="entry name" value="TTC"/>
    <property type="match status" value="1"/>
</dbReference>
<dbReference type="PROSITE" id="PS00470">
    <property type="entry name" value="IDH_IMDH"/>
    <property type="match status" value="1"/>
</dbReference>
<evidence type="ECO:0000256" key="7">
    <source>
        <dbReference type="ARBA" id="ARBA00008954"/>
    </source>
</evidence>
<evidence type="ECO:0000256" key="22">
    <source>
        <dbReference type="ARBA" id="ARBA00048021"/>
    </source>
</evidence>
<evidence type="ECO:0000256" key="14">
    <source>
        <dbReference type="ARBA" id="ARBA00022898"/>
    </source>
</evidence>
<dbReference type="InterPro" id="IPR019818">
    <property type="entry name" value="IsoCit/isopropylmalate_DH_CS"/>
</dbReference>
<evidence type="ECO:0000256" key="6">
    <source>
        <dbReference type="ARBA" id="ARBA00007769"/>
    </source>
</evidence>
<keyword evidence="13" id="KW-0479">Metal-binding</keyword>
<dbReference type="AlphaFoldDB" id="A0A1M7JTM1"/>
<evidence type="ECO:0000256" key="19">
    <source>
        <dbReference type="ARBA" id="ARBA00030204"/>
    </source>
</evidence>
<evidence type="ECO:0000256" key="1">
    <source>
        <dbReference type="ARBA" id="ARBA00001750"/>
    </source>
</evidence>
<dbReference type="GO" id="GO:0051287">
    <property type="term" value="F:NAD binding"/>
    <property type="evidence" value="ECO:0007669"/>
    <property type="project" value="InterPro"/>
</dbReference>
<dbReference type="InterPro" id="IPR049704">
    <property type="entry name" value="Aminotrans_3_PPA_site"/>
</dbReference>
<comment type="similarity">
    <text evidence="6">Belongs to the isocitrate and isopropylmalate dehydrogenases family.</text>
</comment>
<evidence type="ECO:0000256" key="16">
    <source>
        <dbReference type="ARBA" id="ARBA00023027"/>
    </source>
</evidence>
<evidence type="ECO:0000256" key="8">
    <source>
        <dbReference type="ARBA" id="ARBA00012876"/>
    </source>
</evidence>
<dbReference type="InterPro" id="IPR015424">
    <property type="entry name" value="PyrdxlP-dep_Trfase"/>
</dbReference>
<dbReference type="Proteomes" id="UP000184206">
    <property type="component" value="Unassembled WGS sequence"/>
</dbReference>
<dbReference type="GO" id="GO:0034386">
    <property type="term" value="F:4-aminobutyrate:2-oxoglutarate transaminase activity"/>
    <property type="evidence" value="ECO:0007669"/>
    <property type="project" value="UniProtKB-EC"/>
</dbReference>
<dbReference type="SUPFAM" id="SSF53383">
    <property type="entry name" value="PLP-dependent transferases"/>
    <property type="match status" value="1"/>
</dbReference>
<accession>A0A1M7JTM1</accession>
<dbReference type="Pfam" id="PF00180">
    <property type="entry name" value="Iso_dh"/>
    <property type="match status" value="1"/>
</dbReference>
<protein>
    <recommendedName>
        <fullName evidence="20">(S)-3-amino-2-methylpropionate transaminase</fullName>
        <ecNumber evidence="10">1.1.1.83</ecNumber>
        <ecNumber evidence="9">2.6.1.19</ecNumber>
        <ecNumber evidence="8">2.6.1.22</ecNumber>
    </recommendedName>
    <alternativeName>
        <fullName evidence="21">GABA aminotransferase</fullName>
    </alternativeName>
    <alternativeName>
        <fullName evidence="19">Gamma-amino-N-butyrate transaminase</fullName>
    </alternativeName>
    <alternativeName>
        <fullName evidence="24">Glutamate:succinic semialdehyde transaminase</fullName>
    </alternativeName>
    <alternativeName>
        <fullName evidence="18">L-AIBAT</fullName>
    </alternativeName>
</protein>
<dbReference type="EMBL" id="FRCF01000014">
    <property type="protein sequence ID" value="SHM56409.1"/>
    <property type="molecule type" value="Genomic_DNA"/>
</dbReference>
<keyword evidence="16" id="KW-0520">NAD</keyword>
<evidence type="ECO:0000256" key="21">
    <source>
        <dbReference type="ARBA" id="ARBA00031787"/>
    </source>
</evidence>
<dbReference type="PANTHER" id="PTHR43275">
    <property type="entry name" value="D-MALATE DEHYDROGENASE [DECARBOXYLATING]"/>
    <property type="match status" value="1"/>
</dbReference>
<dbReference type="GO" id="GO:0047298">
    <property type="term" value="F:(S)-3-amino-2-methylpropionate transaminase activity"/>
    <property type="evidence" value="ECO:0007669"/>
    <property type="project" value="UniProtKB-EC"/>
</dbReference>
<dbReference type="Pfam" id="PF00202">
    <property type="entry name" value="Aminotran_3"/>
    <property type="match status" value="1"/>
</dbReference>
<dbReference type="GO" id="GO:0046553">
    <property type="term" value="F:D-malate dehydrogenase (decarboxylating) (NAD+) activity"/>
    <property type="evidence" value="ECO:0007669"/>
    <property type="project" value="UniProtKB-EC"/>
</dbReference>
<comment type="cofactor">
    <cofactor evidence="2">
        <name>pyridoxal 5'-phosphate</name>
        <dbReference type="ChEBI" id="CHEBI:597326"/>
    </cofactor>
</comment>
<sequence>MKNYNIALIPGDGIGNEVINEGVKVLKAIEKMDDNLSFSFKSFPWGCEYYLETGEMMDEDGIDKLKGFDAIYLGAVGYPGVPDHVSLRDLLIKIRREFDLYVNLRPITLLNEGLTPFKDKRKEDIDFLVIRENSEGEYSGAGEWLYKGEPEEVVLQTGVFSRKGTERIIRYAYEEAHKQGKTLTSVSKGNALNYSMVFWDEVFEEVGKEYPDVKTYSYLVDAASLYFVSDPGRFEIVVTSNLFGDILTDIGAGITGGLGLATGANINPEKNYPSMFEPVHGSAPDIAGQDIANPLAAIWSVSQMMDYFEEKEWGEIILKAIVTILNDKDVLTSDLGGKASTSEVGDHFIKLLEKYERGYINMDRTQELQKKREQFVSKSISNGNKSIASYARGATITDPEGREVIDFGGAIGVLNVGHSHPKVTEAVKNQAEKFLHPGFNCIMYESYIELAEKLCGLTPGDFEKKAAFFNSGAEGVENAVKMARKYTGRAAVVSFKGGFHGRTNLTMSMTSKVKPYKNGFGPFASDIYHAPYPNVYRRHPSLTEEEYTEMITDDFYKFFIETVAPENVACVVMEPIQGEAGFLIPPKSFVNAVAQFCKKHDIVFIADEIQTGFGRTGKLFASEHFGTEPDLMVVSKSLSAGLPLSGVVGRSEILDSAATGEIGGTFAGNPVACAAGLAVLEVIQEEDLCNKAEKIGQKLEELLKNYQERHSFIGEIRRSGAMVAVEIIKDDKRHTPDKETKNKITSYANENGLVLLSAGVFDNVIRFLTPLVITEEELNKGLEILGEAIEHAGK</sequence>
<dbReference type="STRING" id="1123231.SAMN02745189_02377"/>
<keyword evidence="11 26" id="KW-0032">Aminotransferase</keyword>
<evidence type="ECO:0000259" key="25">
    <source>
        <dbReference type="SMART" id="SM01329"/>
    </source>
</evidence>
<dbReference type="Gene3D" id="3.40.640.10">
    <property type="entry name" value="Type I PLP-dependent aspartate aminotransferase-like (Major domain)"/>
    <property type="match status" value="1"/>
</dbReference>
<evidence type="ECO:0000256" key="3">
    <source>
        <dbReference type="ARBA" id="ARBA00001936"/>
    </source>
</evidence>
<gene>
    <name evidence="26" type="ORF">SAMN02745189_02377</name>
</gene>
<comment type="pathway">
    <text evidence="5">Amino-acid degradation; 4-aminobutanoate degradation.</text>
</comment>
<dbReference type="PANTHER" id="PTHR43275:SF1">
    <property type="entry name" value="D-MALATE DEHYDROGENASE [DECARBOXYLATING]"/>
    <property type="match status" value="1"/>
</dbReference>
<evidence type="ECO:0000313" key="26">
    <source>
        <dbReference type="EMBL" id="SHM56409.1"/>
    </source>
</evidence>
<evidence type="ECO:0000256" key="13">
    <source>
        <dbReference type="ARBA" id="ARBA00022723"/>
    </source>
</evidence>
<keyword evidence="17" id="KW-0464">Manganese</keyword>
<evidence type="ECO:0000256" key="15">
    <source>
        <dbReference type="ARBA" id="ARBA00023002"/>
    </source>
</evidence>